<proteinExistence type="predicted"/>
<comment type="caution">
    <text evidence="1">The sequence shown here is derived from an EMBL/GenBank/DDBJ whole genome shotgun (WGS) entry which is preliminary data.</text>
</comment>
<evidence type="ECO:0000313" key="1">
    <source>
        <dbReference type="EMBL" id="GBM03237.1"/>
    </source>
</evidence>
<gene>
    <name evidence="1" type="ORF">AVEN_142531_1</name>
</gene>
<dbReference type="Proteomes" id="UP000499080">
    <property type="component" value="Unassembled WGS sequence"/>
</dbReference>
<dbReference type="AlphaFoldDB" id="A0A4Y2CHL5"/>
<organism evidence="1 2">
    <name type="scientific">Araneus ventricosus</name>
    <name type="common">Orbweaver spider</name>
    <name type="synonym">Epeira ventricosa</name>
    <dbReference type="NCBI Taxonomy" id="182803"/>
    <lineage>
        <taxon>Eukaryota</taxon>
        <taxon>Metazoa</taxon>
        <taxon>Ecdysozoa</taxon>
        <taxon>Arthropoda</taxon>
        <taxon>Chelicerata</taxon>
        <taxon>Arachnida</taxon>
        <taxon>Araneae</taxon>
        <taxon>Araneomorphae</taxon>
        <taxon>Entelegynae</taxon>
        <taxon>Araneoidea</taxon>
        <taxon>Araneidae</taxon>
        <taxon>Araneus</taxon>
    </lineage>
</organism>
<sequence length="99" mass="11074">MTSLALGEASQSYCPISCLSSIRVGFVNMQAGPWAVMLTTTPVETPTEKRRMEFLLRLVPYCQVCRVNFAPNLFCKEGGRLGYVTLQEFRCKFVTSSLP</sequence>
<protein>
    <submittedName>
        <fullName evidence="1">Uncharacterized protein</fullName>
    </submittedName>
</protein>
<keyword evidence="2" id="KW-1185">Reference proteome</keyword>
<reference evidence="1 2" key="1">
    <citation type="journal article" date="2019" name="Sci. Rep.">
        <title>Orb-weaving spider Araneus ventricosus genome elucidates the spidroin gene catalogue.</title>
        <authorList>
            <person name="Kono N."/>
            <person name="Nakamura H."/>
            <person name="Ohtoshi R."/>
            <person name="Moran D.A.P."/>
            <person name="Shinohara A."/>
            <person name="Yoshida Y."/>
            <person name="Fujiwara M."/>
            <person name="Mori M."/>
            <person name="Tomita M."/>
            <person name="Arakawa K."/>
        </authorList>
    </citation>
    <scope>NUCLEOTIDE SEQUENCE [LARGE SCALE GENOMIC DNA]</scope>
</reference>
<name>A0A4Y2CHL5_ARAVE</name>
<dbReference type="EMBL" id="BGPR01000189">
    <property type="protein sequence ID" value="GBM03237.1"/>
    <property type="molecule type" value="Genomic_DNA"/>
</dbReference>
<accession>A0A4Y2CHL5</accession>
<evidence type="ECO:0000313" key="2">
    <source>
        <dbReference type="Proteomes" id="UP000499080"/>
    </source>
</evidence>